<dbReference type="InterPro" id="IPR051561">
    <property type="entry name" value="FRAS1_ECM"/>
</dbReference>
<dbReference type="InterPro" id="IPR038081">
    <property type="entry name" value="CalX-like_sf"/>
</dbReference>
<sequence length="233" mass="25548">MAVIVNPGLDRSGVGTLDGSAEKEKDFRGNFQKQVQFNPGQSTATWRVKILSDGKYEQSETFNIILSEPVMGALESPAVATVEIVDPEDESTVFIPQARLVVEEDIGELLVPLHRRGDVSEELMVLCYTLQGSATGTVPSTVLSFSDYISRPEGQSSILRFEKGETEKFCRVVIIDDSLYEPEESFNVSLSVELGGRLGSEYPSTRISVLPDLDDGSSGKQNYNFLILTSVNK</sequence>
<dbReference type="GO" id="GO:0007154">
    <property type="term" value="P:cell communication"/>
    <property type="evidence" value="ECO:0007669"/>
    <property type="project" value="InterPro"/>
</dbReference>
<feature type="domain" description="Calx-beta" evidence="4">
    <location>
        <begin position="80"/>
        <end position="191"/>
    </location>
</feature>
<dbReference type="EMBL" id="JAUCMX010000015">
    <property type="protein sequence ID" value="KAK3521426.1"/>
    <property type="molecule type" value="Genomic_DNA"/>
</dbReference>
<dbReference type="SMART" id="SM00237">
    <property type="entry name" value="Calx_beta"/>
    <property type="match status" value="1"/>
</dbReference>
<evidence type="ECO:0000313" key="5">
    <source>
        <dbReference type="EMBL" id="KAK3521426.1"/>
    </source>
</evidence>
<proteinExistence type="predicted"/>
<evidence type="ECO:0000256" key="3">
    <source>
        <dbReference type="ARBA" id="ARBA00022837"/>
    </source>
</evidence>
<accession>A0AAE0QGD8</accession>
<keyword evidence="3" id="KW-0106">Calcium</keyword>
<comment type="caution">
    <text evidence="5">The sequence shown here is derived from an EMBL/GenBank/DDBJ whole genome shotgun (WGS) entry which is preliminary data.</text>
</comment>
<dbReference type="InterPro" id="IPR003644">
    <property type="entry name" value="Calx_beta"/>
</dbReference>
<dbReference type="Pfam" id="PF03160">
    <property type="entry name" value="Calx-beta"/>
    <property type="match status" value="1"/>
</dbReference>
<dbReference type="Gene3D" id="2.60.40.2030">
    <property type="match status" value="2"/>
</dbReference>
<dbReference type="PANTHER" id="PTHR45739">
    <property type="entry name" value="MATRIX PROTEIN, PUTATIVE-RELATED"/>
    <property type="match status" value="1"/>
</dbReference>
<evidence type="ECO:0000313" key="6">
    <source>
        <dbReference type="Proteomes" id="UP001274896"/>
    </source>
</evidence>
<evidence type="ECO:0000256" key="2">
    <source>
        <dbReference type="ARBA" id="ARBA00022737"/>
    </source>
</evidence>
<dbReference type="GO" id="GO:0009653">
    <property type="term" value="P:anatomical structure morphogenesis"/>
    <property type="evidence" value="ECO:0007669"/>
    <property type="project" value="TreeGrafter"/>
</dbReference>
<gene>
    <name evidence="5" type="ORF">QTP70_004448</name>
</gene>
<organism evidence="5 6">
    <name type="scientific">Hemibagrus guttatus</name>
    <dbReference type="NCBI Taxonomy" id="175788"/>
    <lineage>
        <taxon>Eukaryota</taxon>
        <taxon>Metazoa</taxon>
        <taxon>Chordata</taxon>
        <taxon>Craniata</taxon>
        <taxon>Vertebrata</taxon>
        <taxon>Euteleostomi</taxon>
        <taxon>Actinopterygii</taxon>
        <taxon>Neopterygii</taxon>
        <taxon>Teleostei</taxon>
        <taxon>Ostariophysi</taxon>
        <taxon>Siluriformes</taxon>
        <taxon>Bagridae</taxon>
        <taxon>Hemibagrus</taxon>
    </lineage>
</organism>
<dbReference type="PANTHER" id="PTHR45739:SF4">
    <property type="entry name" value="FRAS1-RELATED EXTRACELLULAR MATRIX PROTEIN 2"/>
    <property type="match status" value="1"/>
</dbReference>
<dbReference type="SUPFAM" id="SSF141072">
    <property type="entry name" value="CalX-like"/>
    <property type="match status" value="2"/>
</dbReference>
<keyword evidence="6" id="KW-1185">Reference proteome</keyword>
<dbReference type="GO" id="GO:0016020">
    <property type="term" value="C:membrane"/>
    <property type="evidence" value="ECO:0007669"/>
    <property type="project" value="InterPro"/>
</dbReference>
<protein>
    <recommendedName>
        <fullName evidence="4">Calx-beta domain-containing protein</fullName>
    </recommendedName>
</protein>
<evidence type="ECO:0000256" key="1">
    <source>
        <dbReference type="ARBA" id="ARBA00022729"/>
    </source>
</evidence>
<evidence type="ECO:0000259" key="4">
    <source>
        <dbReference type="SMART" id="SM00237"/>
    </source>
</evidence>
<dbReference type="Proteomes" id="UP001274896">
    <property type="component" value="Unassembled WGS sequence"/>
</dbReference>
<name>A0AAE0QGD8_9TELE</name>
<reference evidence="5" key="1">
    <citation type="submission" date="2023-06" db="EMBL/GenBank/DDBJ databases">
        <title>Male Hemibagrus guttatus genome.</title>
        <authorList>
            <person name="Bian C."/>
        </authorList>
    </citation>
    <scope>NUCLEOTIDE SEQUENCE</scope>
    <source>
        <strain evidence="5">Male_cb2023</strain>
        <tissue evidence="5">Muscle</tissue>
    </source>
</reference>
<dbReference type="AlphaFoldDB" id="A0AAE0QGD8"/>
<keyword evidence="1" id="KW-0732">Signal</keyword>
<keyword evidence="2" id="KW-0677">Repeat</keyword>